<dbReference type="RefSeq" id="WP_205010505.1">
    <property type="nucleotide sequence ID" value="NZ_JAFBEH010000063.1"/>
</dbReference>
<protein>
    <recommendedName>
        <fullName evidence="3">DUF177 domain-containing protein</fullName>
    </recommendedName>
</protein>
<dbReference type="EMBL" id="JAFBEH010000063">
    <property type="protein sequence ID" value="MBM7643666.1"/>
    <property type="molecule type" value="Genomic_DNA"/>
</dbReference>
<comment type="caution">
    <text evidence="1">The sequence shown here is derived from an EMBL/GenBank/DDBJ whole genome shotgun (WGS) entry which is preliminary data.</text>
</comment>
<proteinExistence type="predicted"/>
<evidence type="ECO:0000313" key="1">
    <source>
        <dbReference type="EMBL" id="MBM7643666.1"/>
    </source>
</evidence>
<gene>
    <name evidence="1" type="ORF">JOC28_001977</name>
</gene>
<organism evidence="1 2">
    <name type="scientific">Streptococcus loxodontisalivarius</name>
    <dbReference type="NCBI Taxonomy" id="1349415"/>
    <lineage>
        <taxon>Bacteria</taxon>
        <taxon>Bacillati</taxon>
        <taxon>Bacillota</taxon>
        <taxon>Bacilli</taxon>
        <taxon>Lactobacillales</taxon>
        <taxon>Streptococcaceae</taxon>
        <taxon>Streptococcus</taxon>
    </lineage>
</organism>
<keyword evidence="2" id="KW-1185">Reference proteome</keyword>
<evidence type="ECO:0000313" key="2">
    <source>
        <dbReference type="Proteomes" id="UP000697472"/>
    </source>
</evidence>
<name>A0ABS2PUD4_9STRE</name>
<sequence length="177" mass="20000">MFHLLDIKKHDDGISFDQTVDVKAQLLARDPDIIDVDSVHVVGNISFDSGLYLLNYDLTYRLVLPSSRSMEPVAFDNQLFISEVFIEEQDVASKKELVEDDLVLILEGDSVNLEDSVVDNILLNIPLRVLTEAELENEDLPSGESWSVLTEDQYQALQEEKKVENNPFSALNGLFED</sequence>
<dbReference type="Pfam" id="PF02620">
    <property type="entry name" value="YceD"/>
    <property type="match status" value="1"/>
</dbReference>
<accession>A0ABS2PUD4</accession>
<dbReference type="Proteomes" id="UP000697472">
    <property type="component" value="Unassembled WGS sequence"/>
</dbReference>
<dbReference type="InterPro" id="IPR003772">
    <property type="entry name" value="YceD"/>
</dbReference>
<evidence type="ECO:0008006" key="3">
    <source>
        <dbReference type="Google" id="ProtNLM"/>
    </source>
</evidence>
<reference evidence="1 2" key="1">
    <citation type="submission" date="2021-01" db="EMBL/GenBank/DDBJ databases">
        <title>Genomic Encyclopedia of Type Strains, Phase IV (KMG-IV): sequencing the most valuable type-strain genomes for metagenomic binning, comparative biology and taxonomic classification.</title>
        <authorList>
            <person name="Goeker M."/>
        </authorList>
    </citation>
    <scope>NUCLEOTIDE SEQUENCE [LARGE SCALE GENOMIC DNA]</scope>
    <source>
        <strain evidence="1 2">DSM 27382</strain>
    </source>
</reference>